<organism evidence="1 2">
    <name type="scientific">Arcicella rosea</name>
    <dbReference type="NCBI Taxonomy" id="502909"/>
    <lineage>
        <taxon>Bacteria</taxon>
        <taxon>Pseudomonadati</taxon>
        <taxon>Bacteroidota</taxon>
        <taxon>Cytophagia</taxon>
        <taxon>Cytophagales</taxon>
        <taxon>Flectobacillaceae</taxon>
        <taxon>Arcicella</taxon>
    </lineage>
</organism>
<reference evidence="1 2" key="1">
    <citation type="submission" date="2020-08" db="EMBL/GenBank/DDBJ databases">
        <title>Functional genomics of gut bacteria from endangered species of beetles.</title>
        <authorList>
            <person name="Carlos-Shanley C."/>
        </authorList>
    </citation>
    <scope>NUCLEOTIDE SEQUENCE [LARGE SCALE GENOMIC DNA]</scope>
    <source>
        <strain evidence="1 2">S00070</strain>
    </source>
</reference>
<evidence type="ECO:0000313" key="2">
    <source>
        <dbReference type="Proteomes" id="UP000524404"/>
    </source>
</evidence>
<comment type="caution">
    <text evidence="1">The sequence shown here is derived from an EMBL/GenBank/DDBJ whole genome shotgun (WGS) entry which is preliminary data.</text>
</comment>
<dbReference type="RefSeq" id="WP_184134687.1">
    <property type="nucleotide sequence ID" value="NZ_JACHKT010000018.1"/>
</dbReference>
<gene>
    <name evidence="1" type="ORF">HNP25_002625</name>
</gene>
<accession>A0A841EP21</accession>
<dbReference type="Proteomes" id="UP000524404">
    <property type="component" value="Unassembled WGS sequence"/>
</dbReference>
<sequence>MRKIDKSTILSKAYKTWEEALENNHQKHPKYNSSAFEFYKDIVMNLYHCQNGLCAYTEKAILLNGFEQDKWSEDGRYVNSIPFHFGELEHFDESLKDNKAWLWDNLLMVESKINRKKSTKASDNILKPDSSNYNPFELLAYNHEEHIFYPNPILDENLIKRIEEMIDILGLNYVKDWRKKYISERIKAIEFGLEPEPAKEYVTAYEMTLRNLNLQ</sequence>
<dbReference type="AlphaFoldDB" id="A0A841EP21"/>
<proteinExistence type="predicted"/>
<name>A0A841EP21_9BACT</name>
<evidence type="ECO:0008006" key="3">
    <source>
        <dbReference type="Google" id="ProtNLM"/>
    </source>
</evidence>
<keyword evidence="2" id="KW-1185">Reference proteome</keyword>
<dbReference type="EMBL" id="JACHKT010000018">
    <property type="protein sequence ID" value="MBB6003964.1"/>
    <property type="molecule type" value="Genomic_DNA"/>
</dbReference>
<evidence type="ECO:0000313" key="1">
    <source>
        <dbReference type="EMBL" id="MBB6003964.1"/>
    </source>
</evidence>
<protein>
    <recommendedName>
        <fullName evidence="3">TIGR02646 family protein</fullName>
    </recommendedName>
</protein>